<accession>A0A255EL25</accession>
<sequence>MRVWISDRPIELASLWSTWRRGSGDPTYRITAGRHWRGLLTPAGPATLAVSVRADLREVRAQAWGAGSDWVLDQLPAMLGDADDTAGDFQPQHPVLQQAWQRHRHWRVTRGGMVWPALYAAILEQKVTGQEAFGGQGRLVRAYGSPAPGSATEVKELGLMVPPGPETVRQIPSWEWIRMPVGPERSAAVVRAAAVADRLEESLAMSSQDADRRLQAVPGVGPWTSAEVRQRAHGDPDAISLGDYHVGKNIGWALAGEREADDARAAELLQPYLGHRYRVQRLLEMAGATRPRRGPRMAPRRHLPR</sequence>
<keyword evidence="1" id="KW-0227">DNA damage</keyword>
<dbReference type="SUPFAM" id="SSF48150">
    <property type="entry name" value="DNA-glycosylase"/>
    <property type="match status" value="1"/>
</dbReference>
<dbReference type="GO" id="GO:0008725">
    <property type="term" value="F:DNA-3-methyladenine glycosylase activity"/>
    <property type="evidence" value="ECO:0007669"/>
    <property type="project" value="TreeGrafter"/>
</dbReference>
<dbReference type="GO" id="GO:0005737">
    <property type="term" value="C:cytoplasm"/>
    <property type="evidence" value="ECO:0007669"/>
    <property type="project" value="TreeGrafter"/>
</dbReference>
<reference evidence="3 4" key="1">
    <citation type="submission" date="2017-07" db="EMBL/GenBank/DDBJ databases">
        <title>Draft whole genome sequences of clinical Proprionibacteriaceae strains.</title>
        <authorList>
            <person name="Bernier A.-M."/>
            <person name="Bernard K."/>
            <person name="Domingo M.-C."/>
        </authorList>
    </citation>
    <scope>NUCLEOTIDE SEQUENCE [LARGE SCALE GENOMIC DNA]</scope>
    <source>
        <strain evidence="3 4">NML 150081</strain>
    </source>
</reference>
<dbReference type="GO" id="GO:0043916">
    <property type="term" value="F:DNA-7-methylguanine glycosylase activity"/>
    <property type="evidence" value="ECO:0007669"/>
    <property type="project" value="TreeGrafter"/>
</dbReference>
<dbReference type="Proteomes" id="UP000216300">
    <property type="component" value="Unassembled WGS sequence"/>
</dbReference>
<evidence type="ECO:0000313" key="4">
    <source>
        <dbReference type="Proteomes" id="UP000216300"/>
    </source>
</evidence>
<dbReference type="GO" id="GO:0006307">
    <property type="term" value="P:DNA alkylation repair"/>
    <property type="evidence" value="ECO:0007669"/>
    <property type="project" value="TreeGrafter"/>
</dbReference>
<keyword evidence="4" id="KW-1185">Reference proteome</keyword>
<evidence type="ECO:0000256" key="1">
    <source>
        <dbReference type="ARBA" id="ARBA00022763"/>
    </source>
</evidence>
<dbReference type="GO" id="GO:0006285">
    <property type="term" value="P:base-excision repair, AP site formation"/>
    <property type="evidence" value="ECO:0007669"/>
    <property type="project" value="TreeGrafter"/>
</dbReference>
<dbReference type="GO" id="GO:0032131">
    <property type="term" value="F:alkylated DNA binding"/>
    <property type="evidence" value="ECO:0007669"/>
    <property type="project" value="TreeGrafter"/>
</dbReference>
<evidence type="ECO:0000256" key="2">
    <source>
        <dbReference type="ARBA" id="ARBA00023204"/>
    </source>
</evidence>
<dbReference type="AlphaFoldDB" id="A0A255EL25"/>
<comment type="caution">
    <text evidence="3">The sequence shown here is derived from an EMBL/GenBank/DDBJ whole genome shotgun (WGS) entry which is preliminary data.</text>
</comment>
<dbReference type="InterPro" id="IPR011257">
    <property type="entry name" value="DNA_glycosylase"/>
</dbReference>
<organism evidence="3 4">
    <name type="scientific">Parenemella sanctibonifatiensis</name>
    <dbReference type="NCBI Taxonomy" id="2016505"/>
    <lineage>
        <taxon>Bacteria</taxon>
        <taxon>Bacillati</taxon>
        <taxon>Actinomycetota</taxon>
        <taxon>Actinomycetes</taxon>
        <taxon>Propionibacteriales</taxon>
        <taxon>Propionibacteriaceae</taxon>
        <taxon>Parenemella</taxon>
    </lineage>
</organism>
<protein>
    <submittedName>
        <fullName evidence="3">3-methyladenine DNA glycosylase</fullName>
    </submittedName>
</protein>
<evidence type="ECO:0000313" key="3">
    <source>
        <dbReference type="EMBL" id="OYN92226.1"/>
    </source>
</evidence>
<name>A0A255EL25_9ACTN</name>
<dbReference type="OrthoDB" id="5501430at2"/>
<dbReference type="InterPro" id="IPR051912">
    <property type="entry name" value="Alkylbase_DNA_Glycosylase/TA"/>
</dbReference>
<dbReference type="GO" id="GO:0032993">
    <property type="term" value="C:protein-DNA complex"/>
    <property type="evidence" value="ECO:0007669"/>
    <property type="project" value="TreeGrafter"/>
</dbReference>
<proteinExistence type="predicted"/>
<keyword evidence="2" id="KW-0234">DNA repair</keyword>
<dbReference type="PANTHER" id="PTHR43003:SF6">
    <property type="entry name" value="DNA GLYCOSYLASE"/>
    <property type="match status" value="1"/>
</dbReference>
<dbReference type="EMBL" id="NMVJ01000001">
    <property type="protein sequence ID" value="OYN92226.1"/>
    <property type="molecule type" value="Genomic_DNA"/>
</dbReference>
<dbReference type="PANTHER" id="PTHR43003">
    <property type="entry name" value="DNA-3-METHYLADENINE GLYCOSYLASE"/>
    <property type="match status" value="1"/>
</dbReference>
<dbReference type="Gene3D" id="1.10.340.30">
    <property type="entry name" value="Hypothetical protein, domain 2"/>
    <property type="match status" value="1"/>
</dbReference>
<gene>
    <name evidence="3" type="ORF">CGZ91_01570</name>
</gene>